<dbReference type="EMBL" id="CP056041">
    <property type="protein sequence ID" value="QKZ15972.1"/>
    <property type="molecule type" value="Genomic_DNA"/>
</dbReference>
<keyword evidence="2" id="KW-0238">DNA-binding</keyword>
<keyword evidence="3" id="KW-0804">Transcription</keyword>
<feature type="domain" description="HTH luxR-type" evidence="4">
    <location>
        <begin position="157"/>
        <end position="222"/>
    </location>
</feature>
<evidence type="ECO:0000313" key="5">
    <source>
        <dbReference type="EMBL" id="QKZ15972.1"/>
    </source>
</evidence>
<reference evidence="5 6" key="1">
    <citation type="submission" date="2020-06" db="EMBL/GenBank/DDBJ databases">
        <title>Genome mining for natural products.</title>
        <authorList>
            <person name="Zhang B."/>
            <person name="Shi J."/>
            <person name="Ge H."/>
        </authorList>
    </citation>
    <scope>NUCLEOTIDE SEQUENCE [LARGE SCALE GENOMIC DNA]</scope>
    <source>
        <strain evidence="5 6">NA02069</strain>
    </source>
</reference>
<dbReference type="InterPro" id="IPR016032">
    <property type="entry name" value="Sig_transdc_resp-reg_C-effctor"/>
</dbReference>
<dbReference type="Pfam" id="PF00196">
    <property type="entry name" value="GerE"/>
    <property type="match status" value="1"/>
</dbReference>
<dbReference type="InterPro" id="IPR000792">
    <property type="entry name" value="Tscrpt_reg_LuxR_C"/>
</dbReference>
<dbReference type="AlphaFoldDB" id="A0A7I0Y8Z1"/>
<dbReference type="PRINTS" id="PR00038">
    <property type="entry name" value="HTHLUXR"/>
</dbReference>
<accession>A0A7I0Y8Z1</accession>
<gene>
    <name evidence="5" type="ORF">HUT05_00235</name>
</gene>
<protein>
    <submittedName>
        <fullName evidence="5">Response regulator transcription factor</fullName>
    </submittedName>
</protein>
<organism evidence="5 6">
    <name type="scientific">Streptomyces chartreusis</name>
    <dbReference type="NCBI Taxonomy" id="1969"/>
    <lineage>
        <taxon>Bacteria</taxon>
        <taxon>Bacillati</taxon>
        <taxon>Actinomycetota</taxon>
        <taxon>Actinomycetes</taxon>
        <taxon>Kitasatosporales</taxon>
        <taxon>Streptomycetaceae</taxon>
        <taxon>Streptomyces</taxon>
    </lineage>
</organism>
<evidence type="ECO:0000313" key="6">
    <source>
        <dbReference type="Proteomes" id="UP000509418"/>
    </source>
</evidence>
<sequence length="224" mass="24688">MAVRTVVAQEVGEQGAVISVAVHAGDPVSGEGAVACLRATSGIVLLPPDRRREADVLLVTVHQTTEDVVRWMEQASTESTNPEMRIVLVAETIREHHLMRAVTSGLVGFLSREEADRDRLVKTIRESSRDRALVPEQMAGWLLEQVRTIQRTVLVPNGLTVGGLQEREVEVLRLLADGLDTAEIAEQLNYSERTIKHIVSGMLTRLKLRNRSHAVAYAMRCGAL</sequence>
<dbReference type="SMART" id="SM00421">
    <property type="entry name" value="HTH_LUXR"/>
    <property type="match status" value="1"/>
</dbReference>
<name>A0A7I0Y8Z1_STRCX</name>
<dbReference type="Gene3D" id="3.40.50.2300">
    <property type="match status" value="1"/>
</dbReference>
<dbReference type="SUPFAM" id="SSF46894">
    <property type="entry name" value="C-terminal effector domain of the bipartite response regulators"/>
    <property type="match status" value="1"/>
</dbReference>
<evidence type="ECO:0000256" key="1">
    <source>
        <dbReference type="ARBA" id="ARBA00023015"/>
    </source>
</evidence>
<evidence type="ECO:0000256" key="3">
    <source>
        <dbReference type="ARBA" id="ARBA00023163"/>
    </source>
</evidence>
<dbReference type="GO" id="GO:0006355">
    <property type="term" value="P:regulation of DNA-templated transcription"/>
    <property type="evidence" value="ECO:0007669"/>
    <property type="project" value="InterPro"/>
</dbReference>
<proteinExistence type="predicted"/>
<dbReference type="PROSITE" id="PS50043">
    <property type="entry name" value="HTH_LUXR_2"/>
    <property type="match status" value="1"/>
</dbReference>
<keyword evidence="6" id="KW-1185">Reference proteome</keyword>
<evidence type="ECO:0000259" key="4">
    <source>
        <dbReference type="PROSITE" id="PS50043"/>
    </source>
</evidence>
<evidence type="ECO:0000256" key="2">
    <source>
        <dbReference type="ARBA" id="ARBA00023125"/>
    </source>
</evidence>
<keyword evidence="1" id="KW-0805">Transcription regulation</keyword>
<dbReference type="GO" id="GO:0003677">
    <property type="term" value="F:DNA binding"/>
    <property type="evidence" value="ECO:0007669"/>
    <property type="project" value="UniProtKB-KW"/>
</dbReference>
<dbReference type="Proteomes" id="UP000509418">
    <property type="component" value="Chromosome"/>
</dbReference>
<dbReference type="PANTHER" id="PTHR44688">
    <property type="entry name" value="DNA-BINDING TRANSCRIPTIONAL ACTIVATOR DEVR_DOSR"/>
    <property type="match status" value="1"/>
</dbReference>
<dbReference type="CDD" id="cd06170">
    <property type="entry name" value="LuxR_C_like"/>
    <property type="match status" value="1"/>
</dbReference>
<dbReference type="PANTHER" id="PTHR44688:SF16">
    <property type="entry name" value="DNA-BINDING TRANSCRIPTIONAL ACTIVATOR DEVR_DOSR"/>
    <property type="match status" value="1"/>
</dbReference>
<dbReference type="RefSeq" id="WP_176573687.1">
    <property type="nucleotide sequence ID" value="NZ_CP056041.1"/>
</dbReference>